<keyword evidence="7 9" id="KW-1133">Transmembrane helix</keyword>
<dbReference type="NCBIfam" id="TIGR01726">
    <property type="entry name" value="HEQRo_perm_3TM"/>
    <property type="match status" value="1"/>
</dbReference>
<feature type="transmembrane region" description="Helical" evidence="9">
    <location>
        <begin position="70"/>
        <end position="88"/>
    </location>
</feature>
<dbReference type="InterPro" id="IPR035906">
    <property type="entry name" value="MetI-like_sf"/>
</dbReference>
<dbReference type="EMBL" id="SLWX01000003">
    <property type="protein sequence ID" value="TCO77104.1"/>
    <property type="molecule type" value="Genomic_DNA"/>
</dbReference>
<feature type="domain" description="ABC transmembrane type-1" evidence="10">
    <location>
        <begin position="25"/>
        <end position="213"/>
    </location>
</feature>
<organism evidence="11 12">
    <name type="scientific">Chromatocurvus halotolerans</name>
    <dbReference type="NCBI Taxonomy" id="1132028"/>
    <lineage>
        <taxon>Bacteria</taxon>
        <taxon>Pseudomonadati</taxon>
        <taxon>Pseudomonadota</taxon>
        <taxon>Gammaproteobacteria</taxon>
        <taxon>Cellvibrionales</taxon>
        <taxon>Halieaceae</taxon>
        <taxon>Chromatocurvus</taxon>
    </lineage>
</organism>
<keyword evidence="6" id="KW-0029">Amino-acid transport</keyword>
<evidence type="ECO:0000256" key="7">
    <source>
        <dbReference type="ARBA" id="ARBA00022989"/>
    </source>
</evidence>
<dbReference type="OrthoDB" id="9809799at2"/>
<dbReference type="AlphaFoldDB" id="A0A4R2KTF5"/>
<evidence type="ECO:0000313" key="12">
    <source>
        <dbReference type="Proteomes" id="UP000294980"/>
    </source>
</evidence>
<evidence type="ECO:0000313" key="11">
    <source>
        <dbReference type="EMBL" id="TCO77104.1"/>
    </source>
</evidence>
<feature type="transmembrane region" description="Helical" evidence="9">
    <location>
        <begin position="141"/>
        <end position="166"/>
    </location>
</feature>
<keyword evidence="8 9" id="KW-0472">Membrane</keyword>
<dbReference type="InterPro" id="IPR043429">
    <property type="entry name" value="ArtM/GltK/GlnP/TcyL/YhdX-like"/>
</dbReference>
<keyword evidence="5 9" id="KW-0812">Transmembrane</keyword>
<evidence type="ECO:0000256" key="2">
    <source>
        <dbReference type="ARBA" id="ARBA00010072"/>
    </source>
</evidence>
<dbReference type="Pfam" id="PF00528">
    <property type="entry name" value="BPD_transp_1"/>
    <property type="match status" value="1"/>
</dbReference>
<comment type="subcellular location">
    <subcellularLocation>
        <location evidence="1">Cell inner membrane</location>
        <topology evidence="1">Multi-pass membrane protein</topology>
    </subcellularLocation>
    <subcellularLocation>
        <location evidence="9">Cell membrane</location>
        <topology evidence="9">Multi-pass membrane protein</topology>
    </subcellularLocation>
</comment>
<keyword evidence="12" id="KW-1185">Reference proteome</keyword>
<evidence type="ECO:0000256" key="6">
    <source>
        <dbReference type="ARBA" id="ARBA00022970"/>
    </source>
</evidence>
<comment type="similarity">
    <text evidence="2">Belongs to the binding-protein-dependent transport system permease family. HisMQ subfamily.</text>
</comment>
<proteinExistence type="inferred from homology"/>
<gene>
    <name evidence="11" type="ORF">EV688_103118</name>
</gene>
<comment type="caution">
    <text evidence="11">The sequence shown here is derived from an EMBL/GenBank/DDBJ whole genome shotgun (WGS) entry which is preliminary data.</text>
</comment>
<evidence type="ECO:0000256" key="8">
    <source>
        <dbReference type="ARBA" id="ARBA00023136"/>
    </source>
</evidence>
<dbReference type="RefSeq" id="WP_117317313.1">
    <property type="nucleotide sequence ID" value="NZ_QQSW01000008.1"/>
</dbReference>
<keyword evidence="3 9" id="KW-0813">Transport</keyword>
<evidence type="ECO:0000256" key="4">
    <source>
        <dbReference type="ARBA" id="ARBA00022475"/>
    </source>
</evidence>
<evidence type="ECO:0000256" key="1">
    <source>
        <dbReference type="ARBA" id="ARBA00004429"/>
    </source>
</evidence>
<feature type="transmembrane region" description="Helical" evidence="9">
    <location>
        <begin position="192"/>
        <end position="212"/>
    </location>
</feature>
<reference evidence="11 12" key="1">
    <citation type="submission" date="2019-03" db="EMBL/GenBank/DDBJ databases">
        <title>Genomic Encyclopedia of Type Strains, Phase IV (KMG-IV): sequencing the most valuable type-strain genomes for metagenomic binning, comparative biology and taxonomic classification.</title>
        <authorList>
            <person name="Goeker M."/>
        </authorList>
    </citation>
    <scope>NUCLEOTIDE SEQUENCE [LARGE SCALE GENOMIC DNA]</scope>
    <source>
        <strain evidence="11 12">DSM 23344</strain>
    </source>
</reference>
<dbReference type="PROSITE" id="PS50928">
    <property type="entry name" value="ABC_TM1"/>
    <property type="match status" value="1"/>
</dbReference>
<keyword evidence="4" id="KW-1003">Cell membrane</keyword>
<dbReference type="SUPFAM" id="SSF161098">
    <property type="entry name" value="MetI-like"/>
    <property type="match status" value="1"/>
</dbReference>
<evidence type="ECO:0000256" key="3">
    <source>
        <dbReference type="ARBA" id="ARBA00022448"/>
    </source>
</evidence>
<dbReference type="CDD" id="cd06261">
    <property type="entry name" value="TM_PBP2"/>
    <property type="match status" value="1"/>
</dbReference>
<accession>A0A4R2KTF5</accession>
<name>A0A4R2KTF5_9GAMM</name>
<feature type="transmembrane region" description="Helical" evidence="9">
    <location>
        <begin position="94"/>
        <end position="120"/>
    </location>
</feature>
<evidence type="ECO:0000256" key="5">
    <source>
        <dbReference type="ARBA" id="ARBA00022692"/>
    </source>
</evidence>
<dbReference type="InterPro" id="IPR010065">
    <property type="entry name" value="AA_ABC_transptr_permease_3TM"/>
</dbReference>
<dbReference type="PANTHER" id="PTHR30614:SF34">
    <property type="entry name" value="BLR6398 PROTEIN"/>
    <property type="match status" value="1"/>
</dbReference>
<dbReference type="Gene3D" id="1.10.3720.10">
    <property type="entry name" value="MetI-like"/>
    <property type="match status" value="1"/>
</dbReference>
<dbReference type="Proteomes" id="UP000294980">
    <property type="component" value="Unassembled WGS sequence"/>
</dbReference>
<dbReference type="GO" id="GO:0006865">
    <property type="term" value="P:amino acid transport"/>
    <property type="evidence" value="ECO:0007669"/>
    <property type="project" value="UniProtKB-KW"/>
</dbReference>
<sequence>MFERLLFEAPDFFTYYNVIFLLEAAARTLGMTLIGCTVGFIAGLLIAVLRQSVNPWTLPLRVIAIAYVETFRRIPFLVIIFIVLYAIQPLMENASLLTIATIAICLVSTAFLSEIVRAGLESVPKQQIEGARTLNFGAARTLWYVVLPQAWRVILPPAIAFAVMFIKDTSLASHIGVVELTFSGKMFVNRGFSPLLGFGAVLVLYFLLSYPLSRLGTYLEKRLDPSRRS</sequence>
<feature type="transmembrane region" description="Helical" evidence="9">
    <location>
        <begin position="29"/>
        <end position="49"/>
    </location>
</feature>
<dbReference type="GO" id="GO:0043190">
    <property type="term" value="C:ATP-binding cassette (ABC) transporter complex"/>
    <property type="evidence" value="ECO:0007669"/>
    <property type="project" value="InterPro"/>
</dbReference>
<protein>
    <submittedName>
        <fullName evidence="11">Amino acid ABC transporter membrane protein 2 (PAAT family)</fullName>
    </submittedName>
</protein>
<evidence type="ECO:0000256" key="9">
    <source>
        <dbReference type="RuleBase" id="RU363032"/>
    </source>
</evidence>
<dbReference type="PANTHER" id="PTHR30614">
    <property type="entry name" value="MEMBRANE COMPONENT OF AMINO ACID ABC TRANSPORTER"/>
    <property type="match status" value="1"/>
</dbReference>
<dbReference type="InterPro" id="IPR000515">
    <property type="entry name" value="MetI-like"/>
</dbReference>
<dbReference type="GO" id="GO:0022857">
    <property type="term" value="F:transmembrane transporter activity"/>
    <property type="evidence" value="ECO:0007669"/>
    <property type="project" value="InterPro"/>
</dbReference>
<evidence type="ECO:0000259" key="10">
    <source>
        <dbReference type="PROSITE" id="PS50928"/>
    </source>
</evidence>